<dbReference type="AlphaFoldDB" id="A0A068NPW7"/>
<name>A0A068NPW7_FIMGI</name>
<dbReference type="SUPFAM" id="SSF54523">
    <property type="entry name" value="Pili subunits"/>
    <property type="match status" value="1"/>
</dbReference>
<reference evidence="2 3" key="1">
    <citation type="journal article" date="2014" name="PLoS ONE">
        <title>The first complete genome sequence of the class fimbriimonadia in the phylum armatimonadetes.</title>
        <authorList>
            <person name="Hu Z.Y."/>
            <person name="Wang Y.Z."/>
            <person name="Im W.T."/>
            <person name="Wang S.Y."/>
            <person name="Zhao G.P."/>
            <person name="Zheng H.J."/>
            <person name="Quan Z.X."/>
        </authorList>
    </citation>
    <scope>NUCLEOTIDE SEQUENCE [LARGE SCALE GENOMIC DNA]</scope>
    <source>
        <strain evidence="2">Gsoil 348</strain>
    </source>
</reference>
<dbReference type="InterPro" id="IPR045584">
    <property type="entry name" value="Pilin-like"/>
</dbReference>
<dbReference type="PANTHER" id="PTHR30093">
    <property type="entry name" value="GENERAL SECRETION PATHWAY PROTEIN G"/>
    <property type="match status" value="1"/>
</dbReference>
<sequence length="272" mass="30017">MQYDLAVPKERLMRNAFTLIELLVVIAIIAILAAILFPVFSQAKEAAKGSACMSNMKQIGVGTQLYLGDFDDQMLFRASTNAASTRANVSIPNTNNGARWWNMLMPYIKNKEVYRCPSDSTPTLSPDSDGLASIPRSYVASASAEYLNMSQIGRPAEIILIGEKWAKGSDGRALSEPWLEAFDGDMSEDPRRPGHMVVFADRHANGMNASFFDGHAKRTTPTAMWNSVYLSGCILVHQYPTTRMCDKSFAGCTRLGAENLCNSDKFFPYPSE</sequence>
<feature type="transmembrane region" description="Helical" evidence="1">
    <location>
        <begin position="19"/>
        <end position="40"/>
    </location>
</feature>
<keyword evidence="3" id="KW-1185">Reference proteome</keyword>
<keyword evidence="1" id="KW-0812">Transmembrane</keyword>
<dbReference type="KEGG" id="fgi:OP10G_2054"/>
<dbReference type="STRING" id="661478.OP10G_2054"/>
<evidence type="ECO:0008006" key="4">
    <source>
        <dbReference type="Google" id="ProtNLM"/>
    </source>
</evidence>
<dbReference type="HOGENOM" id="CLU_041661_1_0_0"/>
<keyword evidence="1" id="KW-0472">Membrane</keyword>
<organism evidence="2 3">
    <name type="scientific">Fimbriimonas ginsengisoli Gsoil 348</name>
    <dbReference type="NCBI Taxonomy" id="661478"/>
    <lineage>
        <taxon>Bacteria</taxon>
        <taxon>Bacillati</taxon>
        <taxon>Armatimonadota</taxon>
        <taxon>Fimbriimonadia</taxon>
        <taxon>Fimbriimonadales</taxon>
        <taxon>Fimbriimonadaceae</taxon>
        <taxon>Fimbriimonas</taxon>
    </lineage>
</organism>
<gene>
    <name evidence="2" type="ORF">OP10G_2054</name>
</gene>
<evidence type="ECO:0000313" key="2">
    <source>
        <dbReference type="EMBL" id="AIE85422.1"/>
    </source>
</evidence>
<dbReference type="InterPro" id="IPR012902">
    <property type="entry name" value="N_methyl_site"/>
</dbReference>
<dbReference type="PANTHER" id="PTHR30093:SF2">
    <property type="entry name" value="TYPE II SECRETION SYSTEM PROTEIN H"/>
    <property type="match status" value="1"/>
</dbReference>
<dbReference type="NCBIfam" id="TIGR02532">
    <property type="entry name" value="IV_pilin_GFxxxE"/>
    <property type="match status" value="1"/>
</dbReference>
<proteinExistence type="predicted"/>
<dbReference type="Proteomes" id="UP000027982">
    <property type="component" value="Chromosome"/>
</dbReference>
<keyword evidence="1" id="KW-1133">Transmembrane helix</keyword>
<dbReference type="Gene3D" id="3.30.700.10">
    <property type="entry name" value="Glycoprotein, Type 4 Pilin"/>
    <property type="match status" value="1"/>
</dbReference>
<protein>
    <recommendedName>
        <fullName evidence="4">Prepilin-type N-terminal cleavage/methylation domain-containing protein</fullName>
    </recommendedName>
</protein>
<dbReference type="EMBL" id="CP007139">
    <property type="protein sequence ID" value="AIE85422.1"/>
    <property type="molecule type" value="Genomic_DNA"/>
</dbReference>
<dbReference type="eggNOG" id="COG2165">
    <property type="taxonomic scope" value="Bacteria"/>
</dbReference>
<dbReference type="Pfam" id="PF07963">
    <property type="entry name" value="N_methyl"/>
    <property type="match status" value="1"/>
</dbReference>
<evidence type="ECO:0000313" key="3">
    <source>
        <dbReference type="Proteomes" id="UP000027982"/>
    </source>
</evidence>
<accession>A0A068NPW7</accession>
<evidence type="ECO:0000256" key="1">
    <source>
        <dbReference type="SAM" id="Phobius"/>
    </source>
</evidence>